<dbReference type="InterPro" id="IPR007324">
    <property type="entry name" value="Sugar-bd_dom_put"/>
</dbReference>
<name>A0ABR6HRU4_9RHOB</name>
<protein>
    <submittedName>
        <fullName evidence="6">DNA-binding transcriptional regulator LsrR (DeoR family)</fullName>
    </submittedName>
</protein>
<dbReference type="InterPro" id="IPR037171">
    <property type="entry name" value="NagB/RpiA_transferase-like"/>
</dbReference>
<keyword evidence="3 6" id="KW-0238">DNA-binding</keyword>
<evidence type="ECO:0000313" key="7">
    <source>
        <dbReference type="Proteomes" id="UP000576152"/>
    </source>
</evidence>
<sequence>MSQSRFTPEATRLDDAARAGWLYYVAGNTQDEIARKLGVSRQSAQRLVSLAVSEKLVKVRLDHPIARCMDLSGALAERYKLRVSEVVPSDPNAPELLTGIAIAAAAELEKMLKSPDEKIIALGTGRALRACVEQLPRMDCPQHRIVSRLGNMMSDGSATPYNAVIRMAERVGAKHYPYPLPVVARDEAELQIMHGQEPVRHTMELCARADLTLVGVGQVGATAPLHVDGFMDAAEMQMLVDQGAAGEITSWVYDAEGRIMDCAFNARVASAPLPVQGGGPVIGLATGPAKAQAIAAALRGRLIDGLITDEVTAGRLLKA</sequence>
<proteinExistence type="inferred from homology"/>
<dbReference type="RefSeq" id="WP_183474757.1">
    <property type="nucleotide sequence ID" value="NZ_JACIBX010000012.1"/>
</dbReference>
<keyword evidence="2" id="KW-0805">Transcription regulation</keyword>
<dbReference type="Proteomes" id="UP000576152">
    <property type="component" value="Unassembled WGS sequence"/>
</dbReference>
<evidence type="ECO:0000256" key="4">
    <source>
        <dbReference type="ARBA" id="ARBA00023163"/>
    </source>
</evidence>
<evidence type="ECO:0000256" key="1">
    <source>
        <dbReference type="ARBA" id="ARBA00010466"/>
    </source>
</evidence>
<comment type="caution">
    <text evidence="6">The sequence shown here is derived from an EMBL/GenBank/DDBJ whole genome shotgun (WGS) entry which is preliminary data.</text>
</comment>
<gene>
    <name evidence="6" type="ORF">FHS00_002873</name>
</gene>
<dbReference type="EMBL" id="JACIBX010000012">
    <property type="protein sequence ID" value="MBB3713271.1"/>
    <property type="molecule type" value="Genomic_DNA"/>
</dbReference>
<reference evidence="6 7" key="1">
    <citation type="submission" date="2020-08" db="EMBL/GenBank/DDBJ databases">
        <title>Genomic Encyclopedia of Type Strains, Phase III (KMG-III): the genomes of soil and plant-associated and newly described type strains.</title>
        <authorList>
            <person name="Whitman W."/>
        </authorList>
    </citation>
    <scope>NUCLEOTIDE SEQUENCE [LARGE SCALE GENOMIC DNA]</scope>
    <source>
        <strain evidence="6 7">CECT 8572</strain>
    </source>
</reference>
<evidence type="ECO:0000259" key="5">
    <source>
        <dbReference type="Pfam" id="PF04198"/>
    </source>
</evidence>
<evidence type="ECO:0000313" key="6">
    <source>
        <dbReference type="EMBL" id="MBB3713271.1"/>
    </source>
</evidence>
<dbReference type="GO" id="GO:0003677">
    <property type="term" value="F:DNA binding"/>
    <property type="evidence" value="ECO:0007669"/>
    <property type="project" value="UniProtKB-KW"/>
</dbReference>
<evidence type="ECO:0000256" key="3">
    <source>
        <dbReference type="ARBA" id="ARBA00023125"/>
    </source>
</evidence>
<accession>A0ABR6HRU4</accession>
<dbReference type="InterPro" id="IPR051054">
    <property type="entry name" value="SorC_transcr_regulators"/>
</dbReference>
<feature type="domain" description="Sugar-binding" evidence="5">
    <location>
        <begin position="64"/>
        <end position="318"/>
    </location>
</feature>
<dbReference type="InterPro" id="IPR036388">
    <property type="entry name" value="WH-like_DNA-bd_sf"/>
</dbReference>
<evidence type="ECO:0000256" key="2">
    <source>
        <dbReference type="ARBA" id="ARBA00023015"/>
    </source>
</evidence>
<dbReference type="SUPFAM" id="SSF100950">
    <property type="entry name" value="NagB/RpiA/CoA transferase-like"/>
    <property type="match status" value="1"/>
</dbReference>
<dbReference type="PANTHER" id="PTHR34294">
    <property type="entry name" value="TRANSCRIPTIONAL REGULATOR-RELATED"/>
    <property type="match status" value="1"/>
</dbReference>
<dbReference type="PANTHER" id="PTHR34294:SF1">
    <property type="entry name" value="TRANSCRIPTIONAL REGULATOR LSRR"/>
    <property type="match status" value="1"/>
</dbReference>
<keyword evidence="4" id="KW-0804">Transcription</keyword>
<dbReference type="Gene3D" id="1.10.10.10">
    <property type="entry name" value="Winged helix-like DNA-binding domain superfamily/Winged helix DNA-binding domain"/>
    <property type="match status" value="1"/>
</dbReference>
<organism evidence="6 7">
    <name type="scientific">Limimaricola variabilis</name>
    <dbReference type="NCBI Taxonomy" id="1492771"/>
    <lineage>
        <taxon>Bacteria</taxon>
        <taxon>Pseudomonadati</taxon>
        <taxon>Pseudomonadota</taxon>
        <taxon>Alphaproteobacteria</taxon>
        <taxon>Rhodobacterales</taxon>
        <taxon>Paracoccaceae</taxon>
        <taxon>Limimaricola</taxon>
    </lineage>
</organism>
<keyword evidence="7" id="KW-1185">Reference proteome</keyword>
<comment type="similarity">
    <text evidence="1">Belongs to the SorC transcriptional regulatory family.</text>
</comment>
<dbReference type="Gene3D" id="3.40.50.1360">
    <property type="match status" value="1"/>
</dbReference>
<dbReference type="Pfam" id="PF04198">
    <property type="entry name" value="Sugar-bind"/>
    <property type="match status" value="1"/>
</dbReference>